<name>A0AAV4WXU7_CAEEX</name>
<organism evidence="1 2">
    <name type="scientific">Caerostris extrusa</name>
    <name type="common">Bark spider</name>
    <name type="synonym">Caerostris bankana</name>
    <dbReference type="NCBI Taxonomy" id="172846"/>
    <lineage>
        <taxon>Eukaryota</taxon>
        <taxon>Metazoa</taxon>
        <taxon>Ecdysozoa</taxon>
        <taxon>Arthropoda</taxon>
        <taxon>Chelicerata</taxon>
        <taxon>Arachnida</taxon>
        <taxon>Araneae</taxon>
        <taxon>Araneomorphae</taxon>
        <taxon>Entelegynae</taxon>
        <taxon>Araneoidea</taxon>
        <taxon>Araneidae</taxon>
        <taxon>Caerostris</taxon>
    </lineage>
</organism>
<dbReference type="EMBL" id="BPLR01016800">
    <property type="protein sequence ID" value="GIY86464.1"/>
    <property type="molecule type" value="Genomic_DNA"/>
</dbReference>
<protein>
    <submittedName>
        <fullName evidence="1">Uncharacterized protein</fullName>
    </submittedName>
</protein>
<evidence type="ECO:0000313" key="2">
    <source>
        <dbReference type="Proteomes" id="UP001054945"/>
    </source>
</evidence>
<keyword evidence="2" id="KW-1185">Reference proteome</keyword>
<dbReference type="Proteomes" id="UP001054945">
    <property type="component" value="Unassembled WGS sequence"/>
</dbReference>
<evidence type="ECO:0000313" key="1">
    <source>
        <dbReference type="EMBL" id="GIY86464.1"/>
    </source>
</evidence>
<proteinExistence type="predicted"/>
<dbReference type="AlphaFoldDB" id="A0AAV4WXU7"/>
<sequence length="129" mass="14693">MFLMRALCGDVETSIVFIDDERFWCKNSTIRFGDDSGGFLIPNQNRNGIKGFKCKPHYRWFSTRARDGRKTILRRELGETTDPVPGSNGVLFSAGRPTKEAARNQAELISVEMEPRLQLTVAPHERHLI</sequence>
<gene>
    <name evidence="1" type="ORF">CEXT_377921</name>
</gene>
<accession>A0AAV4WXU7</accession>
<reference evidence="1 2" key="1">
    <citation type="submission" date="2021-06" db="EMBL/GenBank/DDBJ databases">
        <title>Caerostris extrusa draft genome.</title>
        <authorList>
            <person name="Kono N."/>
            <person name="Arakawa K."/>
        </authorList>
    </citation>
    <scope>NUCLEOTIDE SEQUENCE [LARGE SCALE GENOMIC DNA]</scope>
</reference>
<comment type="caution">
    <text evidence="1">The sequence shown here is derived from an EMBL/GenBank/DDBJ whole genome shotgun (WGS) entry which is preliminary data.</text>
</comment>